<evidence type="ECO:0000259" key="1">
    <source>
        <dbReference type="Pfam" id="PF04293"/>
    </source>
</evidence>
<proteinExistence type="predicted"/>
<dbReference type="KEGG" id="hrr:HZS55_18445"/>
<dbReference type="PANTHER" id="PTHR30029">
    <property type="entry name" value="STAGE V SPORULATION PROTEIN R"/>
    <property type="match status" value="1"/>
</dbReference>
<reference evidence="3 4" key="1">
    <citation type="submission" date="2020-07" db="EMBL/GenBank/DDBJ databases">
        <title>Halosimplex pelagicum sp. nov. and Halosimplex rubrum sp. nov., isolated from salted brown alga Laminaria, and emended description of the genus Halosimplex.</title>
        <authorList>
            <person name="Cui H."/>
        </authorList>
    </citation>
    <scope>NUCLEOTIDE SEQUENCE [LARGE SCALE GENOMIC DNA]</scope>
    <source>
        <strain evidence="3 4">R27</strain>
    </source>
</reference>
<keyword evidence="4" id="KW-1185">Reference proteome</keyword>
<dbReference type="RefSeq" id="WP_179909020.1">
    <property type="nucleotide sequence ID" value="NZ_CP058910.1"/>
</dbReference>
<dbReference type="PANTHER" id="PTHR30029:SF2">
    <property type="entry name" value="STAGE V SPORULATION PROTEIN R"/>
    <property type="match status" value="1"/>
</dbReference>
<organism evidence="3 4">
    <name type="scientific">Halosimplex rubrum</name>
    <dbReference type="NCBI Taxonomy" id="869889"/>
    <lineage>
        <taxon>Archaea</taxon>
        <taxon>Methanobacteriati</taxon>
        <taxon>Methanobacteriota</taxon>
        <taxon>Stenosarchaea group</taxon>
        <taxon>Halobacteria</taxon>
        <taxon>Halobacteriales</taxon>
        <taxon>Haloarculaceae</taxon>
        <taxon>Halosimplex</taxon>
    </lineage>
</organism>
<dbReference type="InterPro" id="IPR007390">
    <property type="entry name" value="Spore_V_R"/>
</dbReference>
<protein>
    <submittedName>
        <fullName evidence="3">SpoVR family protein</fullName>
    </submittedName>
</protein>
<evidence type="ECO:0000313" key="4">
    <source>
        <dbReference type="Proteomes" id="UP000509667"/>
    </source>
</evidence>
<evidence type="ECO:0000259" key="2">
    <source>
        <dbReference type="Pfam" id="PF24755"/>
    </source>
</evidence>
<feature type="domain" description="SpoVR protein-like N-terminal" evidence="1">
    <location>
        <begin position="502"/>
        <end position="566"/>
    </location>
</feature>
<dbReference type="Proteomes" id="UP000509667">
    <property type="component" value="Chromosome"/>
</dbReference>
<name>A0A7D5T7J1_9EURY</name>
<accession>A0A7D5T7J1</accession>
<dbReference type="InterPro" id="IPR056174">
    <property type="entry name" value="SpoVR_N"/>
</dbReference>
<dbReference type="AlphaFoldDB" id="A0A7D5T7J1"/>
<dbReference type="InterPro" id="IPR057008">
    <property type="entry name" value="SpoVR-like_C"/>
</dbReference>
<dbReference type="OrthoDB" id="193903at2157"/>
<sequence>MSRPIDDRIEAQRIAADLEEPVDEASNLARKFGLDPYEVNYWIVDYDEMNELIAYGGFQQRYPHWRWGMQYDRQQKQGQFLGGKAFEIVNNDDPSHAFLQESNTLADQKAVITHVEAHADFFANNEWFGMFAGWASQGDADGAGGERRTRSPNAAAMLARHADAIESFMTDPEIDRSEVEKWIDNILTLEDNIDQHAPYEPIDTRIDLIDERDTADVAEQLEELDLSDEVKGQVFSEEWLEAQSDDEEGATFPAEPDKDVLGFLRKHGMQYREDAARADEMADWQKEVLEMLRREAYYFAPQKMTKVLNEGWASYWESTMMTGENFAGDDEFVLYADHMAKVLGSSGLNPYKLGLEIWQYVENTTNRREVVEHLLRTEGVTWRNFHDTVDFERVLDLIEPDPEVASVVDHLDELDPDDPRIDADALEAARAGDIDVETYPWKVLTYEGLAERHYSLTKPQNRGFVSRVSQEELERVSRYMFDDSRYGSVGDALADIDYARGWDRMREIRESHNDVTFLDEFLTQEFVDENDYFTYEYTQSTGDYRVTSTDYTDVKKKLMLQFTNFGKPTVVVEDGNYNNRNELLLAHQYNGVMLDLGQAEDTLRRVFELWGRPVNLKTIVKEFDEHDVEVAKRRDREPEPAEVGRLIRYDGDEVTVEELPWDAVDHLAADDIDYDTKPEEWLA</sequence>
<evidence type="ECO:0000313" key="3">
    <source>
        <dbReference type="EMBL" id="QLH79149.1"/>
    </source>
</evidence>
<dbReference type="Pfam" id="PF24755">
    <property type="entry name" value="SpoVR_C"/>
    <property type="match status" value="1"/>
</dbReference>
<gene>
    <name evidence="3" type="ORF">HZS55_18445</name>
</gene>
<dbReference type="Pfam" id="PF04293">
    <property type="entry name" value="SpoVR"/>
    <property type="match status" value="2"/>
</dbReference>
<feature type="domain" description="SpoVR-like C-terminal" evidence="2">
    <location>
        <begin position="568"/>
        <end position="619"/>
    </location>
</feature>
<dbReference type="GeneID" id="56079886"/>
<feature type="domain" description="SpoVR protein-like N-terminal" evidence="1">
    <location>
        <begin position="16"/>
        <end position="368"/>
    </location>
</feature>
<dbReference type="EMBL" id="CP058910">
    <property type="protein sequence ID" value="QLH79149.1"/>
    <property type="molecule type" value="Genomic_DNA"/>
</dbReference>